<reference evidence="2 3" key="1">
    <citation type="submission" date="2018-07" db="EMBL/GenBank/DDBJ databases">
        <title>Genome analysis of Larkinella rosea.</title>
        <authorList>
            <person name="Zhou Z."/>
            <person name="Wang G."/>
        </authorList>
    </citation>
    <scope>NUCLEOTIDE SEQUENCE [LARGE SCALE GENOMIC DNA]</scope>
    <source>
        <strain evidence="3">zzj9</strain>
    </source>
</reference>
<feature type="transmembrane region" description="Helical" evidence="1">
    <location>
        <begin position="181"/>
        <end position="205"/>
    </location>
</feature>
<evidence type="ECO:0000313" key="2">
    <source>
        <dbReference type="EMBL" id="RCR68525.1"/>
    </source>
</evidence>
<evidence type="ECO:0000313" key="3">
    <source>
        <dbReference type="Proteomes" id="UP000253383"/>
    </source>
</evidence>
<gene>
    <name evidence="2" type="ORF">DUE52_15510</name>
</gene>
<keyword evidence="1" id="KW-0472">Membrane</keyword>
<proteinExistence type="predicted"/>
<organism evidence="2 3">
    <name type="scientific">Larkinella punicea</name>
    <dbReference type="NCBI Taxonomy" id="2315727"/>
    <lineage>
        <taxon>Bacteria</taxon>
        <taxon>Pseudomonadati</taxon>
        <taxon>Bacteroidota</taxon>
        <taxon>Cytophagia</taxon>
        <taxon>Cytophagales</taxon>
        <taxon>Spirosomataceae</taxon>
        <taxon>Larkinella</taxon>
    </lineage>
</organism>
<keyword evidence="1" id="KW-1133">Transmembrane helix</keyword>
<comment type="caution">
    <text evidence="2">The sequence shown here is derived from an EMBL/GenBank/DDBJ whole genome shotgun (WGS) entry which is preliminary data.</text>
</comment>
<feature type="transmembrane region" description="Helical" evidence="1">
    <location>
        <begin position="154"/>
        <end position="174"/>
    </location>
</feature>
<dbReference type="Proteomes" id="UP000253383">
    <property type="component" value="Unassembled WGS sequence"/>
</dbReference>
<accession>A0A368JMM1</accession>
<feature type="transmembrane region" description="Helical" evidence="1">
    <location>
        <begin position="238"/>
        <end position="256"/>
    </location>
</feature>
<evidence type="ECO:0000256" key="1">
    <source>
        <dbReference type="SAM" id="Phobius"/>
    </source>
</evidence>
<name>A0A368JMM1_9BACT</name>
<feature type="transmembrane region" description="Helical" evidence="1">
    <location>
        <begin position="101"/>
        <end position="134"/>
    </location>
</feature>
<dbReference type="OrthoDB" id="1523880at2"/>
<dbReference type="EMBL" id="QOWE01000012">
    <property type="protein sequence ID" value="RCR68525.1"/>
    <property type="molecule type" value="Genomic_DNA"/>
</dbReference>
<feature type="transmembrane region" description="Helical" evidence="1">
    <location>
        <begin position="24"/>
        <end position="41"/>
    </location>
</feature>
<keyword evidence="3" id="KW-1185">Reference proteome</keyword>
<feature type="transmembrane region" description="Helical" evidence="1">
    <location>
        <begin position="61"/>
        <end position="81"/>
    </location>
</feature>
<dbReference type="AlphaFoldDB" id="A0A368JMM1"/>
<keyword evidence="1" id="KW-0812">Transmembrane</keyword>
<protein>
    <submittedName>
        <fullName evidence="2">Uncharacterized protein</fullName>
    </submittedName>
</protein>
<dbReference type="RefSeq" id="WP_114406944.1">
    <property type="nucleotide sequence ID" value="NZ_QOWE01000012.1"/>
</dbReference>
<sequence>MNQTFNFYRFGLVLKLHLSEHLKTYLLGAGVLFGIWSVLLLPTAAKITVFSESIYRNHTTLFGVIYCGAGAWFASELFRTVSTPVRGIPYLTLPASRLEKFLVVFVMMLLFIPVFIGVFYAAEGICFSIINARLPAVSPKYQLLNLAGPYMDIVMRYLTLITPSFFLVGSIYFTKVPFVKTAVIAFCILFSVMLLNSEILIHQFFPGHEQYGGTPFREVFFLQNRRWYHLELSGNSDLIVKTILLLAVPSLWYIAFTRFKEKEL</sequence>